<dbReference type="GO" id="GO:0016758">
    <property type="term" value="F:hexosyltransferase activity"/>
    <property type="evidence" value="ECO:0007669"/>
    <property type="project" value="UniProtKB-ARBA"/>
</dbReference>
<dbReference type="Pfam" id="PF00535">
    <property type="entry name" value="Glycos_transf_2"/>
    <property type="match status" value="1"/>
</dbReference>
<reference evidence="2 3" key="1">
    <citation type="submission" date="2018-07" db="EMBL/GenBank/DDBJ databases">
        <title>Genomic Encyclopedia of Type Strains, Phase III (KMG-III): the genomes of soil and plant-associated and newly described type strains.</title>
        <authorList>
            <person name="Whitman W."/>
        </authorList>
    </citation>
    <scope>NUCLEOTIDE SEQUENCE [LARGE SCALE GENOMIC DNA]</scope>
    <source>
        <strain evidence="2 3">CECT 8487</strain>
    </source>
</reference>
<dbReference type="InterPro" id="IPR029044">
    <property type="entry name" value="Nucleotide-diphossugar_trans"/>
</dbReference>
<evidence type="ECO:0000259" key="1">
    <source>
        <dbReference type="Pfam" id="PF00535"/>
    </source>
</evidence>
<dbReference type="EMBL" id="QRDX01000004">
    <property type="protein sequence ID" value="RED48373.1"/>
    <property type="molecule type" value="Genomic_DNA"/>
</dbReference>
<gene>
    <name evidence="2" type="ORF">DFQ02_104219</name>
</gene>
<dbReference type="SUPFAM" id="SSF53448">
    <property type="entry name" value="Nucleotide-diphospho-sugar transferases"/>
    <property type="match status" value="1"/>
</dbReference>
<proteinExistence type="predicted"/>
<dbReference type="CDD" id="cd00761">
    <property type="entry name" value="Glyco_tranf_GTA_type"/>
    <property type="match status" value="1"/>
</dbReference>
<evidence type="ECO:0000313" key="2">
    <source>
        <dbReference type="EMBL" id="RED48373.1"/>
    </source>
</evidence>
<dbReference type="PANTHER" id="PTHR22916">
    <property type="entry name" value="GLYCOSYLTRANSFERASE"/>
    <property type="match status" value="1"/>
</dbReference>
<protein>
    <submittedName>
        <fullName evidence="2">Glycosyltransferase involved in cell wall biosynthesis</fullName>
    </submittedName>
</protein>
<dbReference type="Gene3D" id="3.90.550.10">
    <property type="entry name" value="Spore Coat Polysaccharide Biosynthesis Protein SpsA, Chain A"/>
    <property type="match status" value="1"/>
</dbReference>
<comment type="caution">
    <text evidence="2">The sequence shown here is derived from an EMBL/GenBank/DDBJ whole genome shotgun (WGS) entry which is preliminary data.</text>
</comment>
<evidence type="ECO:0000313" key="3">
    <source>
        <dbReference type="Proteomes" id="UP000256629"/>
    </source>
</evidence>
<name>A0A3D9HFW5_9FLAO</name>
<sequence length="316" mass="37448">MQPLISIIIPNYNRASLITESLDSVLSQTYKHWECLVVDDGSTDNSEAVVKKYTETDKRIRFYKRPEFRTKGANTCRNYGLELSQGDYVNWLDSDDIMHPDKLLKQLEALELSSLNYSICKSYVFENTIENLNGLKSKNIAAKNPFQAFISKFIVIPVQASLFRKSFLLENNYRYDEDLQAGQEWFFLAKIFFNYPEYAVVDEPLDYIRSHPNNISNHTSNKKYWHYFLARFKLYNELKDQLTIENTHTLHIFFLFVFKLFVRFKDFKEAWYVWCKCLVPYHKLSLRDHINLVFGSLLKYFFNKGDGYLGKVSLYE</sequence>
<organism evidence="2 3">
    <name type="scientific">Seonamhaeicola aphaedonensis</name>
    <dbReference type="NCBI Taxonomy" id="1461338"/>
    <lineage>
        <taxon>Bacteria</taxon>
        <taxon>Pseudomonadati</taxon>
        <taxon>Bacteroidota</taxon>
        <taxon>Flavobacteriia</taxon>
        <taxon>Flavobacteriales</taxon>
        <taxon>Flavobacteriaceae</taxon>
    </lineage>
</organism>
<dbReference type="PANTHER" id="PTHR22916:SF56">
    <property type="entry name" value="GLYCOSYL TRANSFERASE"/>
    <property type="match status" value="1"/>
</dbReference>
<dbReference type="InterPro" id="IPR001173">
    <property type="entry name" value="Glyco_trans_2-like"/>
</dbReference>
<feature type="domain" description="Glycosyltransferase 2-like" evidence="1">
    <location>
        <begin position="6"/>
        <end position="167"/>
    </location>
</feature>
<keyword evidence="3" id="KW-1185">Reference proteome</keyword>
<dbReference type="AlphaFoldDB" id="A0A3D9HFW5"/>
<dbReference type="RefSeq" id="WP_116524020.1">
    <property type="nucleotide sequence ID" value="NZ_QRDX01000004.1"/>
</dbReference>
<dbReference type="OrthoDB" id="597270at2"/>
<keyword evidence="2" id="KW-0808">Transferase</keyword>
<dbReference type="Proteomes" id="UP000256629">
    <property type="component" value="Unassembled WGS sequence"/>
</dbReference>
<accession>A0A3D9HFW5</accession>